<proteinExistence type="predicted"/>
<dbReference type="RefSeq" id="WP_132705471.1">
    <property type="nucleotide sequence ID" value="NZ_SMGI01000004.1"/>
</dbReference>
<comment type="caution">
    <text evidence="2">The sequence shown here is derived from an EMBL/GenBank/DDBJ whole genome shotgun (WGS) entry which is preliminary data.</text>
</comment>
<reference evidence="2 3" key="1">
    <citation type="journal article" date="2015" name="Stand. Genomic Sci.">
        <title>Genomic Encyclopedia of Bacterial and Archaeal Type Strains, Phase III: the genomes of soil and plant-associated and newly described type strains.</title>
        <authorList>
            <person name="Whitman W.B."/>
            <person name="Woyke T."/>
            <person name="Klenk H.P."/>
            <person name="Zhou Y."/>
            <person name="Lilburn T.G."/>
            <person name="Beck B.J."/>
            <person name="De Vos P."/>
            <person name="Vandamme P."/>
            <person name="Eisen J.A."/>
            <person name="Garrity G."/>
            <person name="Hugenholtz P."/>
            <person name="Kyrpides N.C."/>
        </authorList>
    </citation>
    <scope>NUCLEOTIDE SEQUENCE [LARGE SCALE GENOMIC DNA]</scope>
    <source>
        <strain evidence="2 3">CECT 8445</strain>
    </source>
</reference>
<dbReference type="InterPro" id="IPR037682">
    <property type="entry name" value="TonB_C"/>
</dbReference>
<dbReference type="EMBL" id="SMGI01000004">
    <property type="protein sequence ID" value="TCK65036.1"/>
    <property type="molecule type" value="Genomic_DNA"/>
</dbReference>
<dbReference type="OrthoDB" id="1151275at2"/>
<keyword evidence="3" id="KW-1185">Reference proteome</keyword>
<dbReference type="AlphaFoldDB" id="A0A4R1KJR9"/>
<gene>
    <name evidence="2" type="ORF">DFQ05_2248</name>
</gene>
<evidence type="ECO:0000313" key="3">
    <source>
        <dbReference type="Proteomes" id="UP000295714"/>
    </source>
</evidence>
<organism evidence="2 3">
    <name type="scientific">Winogradskyella wandonensis</name>
    <dbReference type="NCBI Taxonomy" id="1442586"/>
    <lineage>
        <taxon>Bacteria</taxon>
        <taxon>Pseudomonadati</taxon>
        <taxon>Bacteroidota</taxon>
        <taxon>Flavobacteriia</taxon>
        <taxon>Flavobacteriales</taxon>
        <taxon>Flavobacteriaceae</taxon>
        <taxon>Winogradskyella</taxon>
    </lineage>
</organism>
<name>A0A4R1KJR9_9FLAO</name>
<feature type="domain" description="TonB C-terminal" evidence="1">
    <location>
        <begin position="113"/>
        <end position="171"/>
    </location>
</feature>
<dbReference type="Proteomes" id="UP000295714">
    <property type="component" value="Unassembled WGS sequence"/>
</dbReference>
<dbReference type="SUPFAM" id="SSF74653">
    <property type="entry name" value="TolA/TonB C-terminal domain"/>
    <property type="match status" value="1"/>
</dbReference>
<evidence type="ECO:0000313" key="2">
    <source>
        <dbReference type="EMBL" id="TCK65036.1"/>
    </source>
</evidence>
<dbReference type="Gene3D" id="3.30.1150.10">
    <property type="match status" value="1"/>
</dbReference>
<sequence>MKYFSFLLISFIFFNCNEKKIKEDSINKTTIDTIVVIKDSIVDVIHCLGPERKPNDPYYFMEVDSPPKFKSTPKNISISEERKFFQEKIRNIILDNFVTSQGHLGLSGIQKILTQFEIDSLGNIVNIQIRAPHTAFEKETKRVIELLPKFIPAKHNGKTVSTLYNLPITFKVED</sequence>
<accession>A0A4R1KJR9</accession>
<dbReference type="Pfam" id="PF03544">
    <property type="entry name" value="TonB_C"/>
    <property type="match status" value="1"/>
</dbReference>
<evidence type="ECO:0000259" key="1">
    <source>
        <dbReference type="Pfam" id="PF03544"/>
    </source>
</evidence>
<protein>
    <submittedName>
        <fullName evidence="2">TonB-like protein</fullName>
    </submittedName>
</protein>
<dbReference type="GO" id="GO:0055085">
    <property type="term" value="P:transmembrane transport"/>
    <property type="evidence" value="ECO:0007669"/>
    <property type="project" value="InterPro"/>
</dbReference>